<comment type="subunit">
    <text evidence="1">Heterohexamer.</text>
</comment>
<dbReference type="GO" id="GO:0015031">
    <property type="term" value="P:protein transport"/>
    <property type="evidence" value="ECO:0007669"/>
    <property type="project" value="UniProtKB-KW"/>
</dbReference>
<protein>
    <recommendedName>
        <fullName evidence="1">Mitochondrial import inner membrane translocase subunit</fullName>
    </recommendedName>
</protein>
<dbReference type="EnsemblProtists" id="EOD35866">
    <property type="protein sequence ID" value="EOD35866"/>
    <property type="gene ID" value="EMIHUDRAFT_227185"/>
</dbReference>
<dbReference type="InterPro" id="IPR035427">
    <property type="entry name" value="Tim10-like_dom_sf"/>
</dbReference>
<evidence type="ECO:0000313" key="5">
    <source>
        <dbReference type="Proteomes" id="UP000013827"/>
    </source>
</evidence>
<dbReference type="RefSeq" id="XP_005788295.1">
    <property type="nucleotide sequence ID" value="XM_005788238.1"/>
</dbReference>
<keyword evidence="1" id="KW-0813">Transport</keyword>
<evidence type="ECO:0000256" key="1">
    <source>
        <dbReference type="RuleBase" id="RU367043"/>
    </source>
</evidence>
<reference evidence="4" key="2">
    <citation type="submission" date="2024-10" db="UniProtKB">
        <authorList>
            <consortium name="EnsemblProtists"/>
        </authorList>
    </citation>
    <scope>IDENTIFICATION</scope>
</reference>
<keyword evidence="5" id="KW-1185">Reference proteome</keyword>
<feature type="region of interest" description="Disordered" evidence="2">
    <location>
        <begin position="1"/>
        <end position="23"/>
    </location>
</feature>
<dbReference type="PaxDb" id="2903-EOD35866"/>
<keyword evidence="1" id="KW-0496">Mitochondrion</keyword>
<dbReference type="Proteomes" id="UP000013827">
    <property type="component" value="Unassembled WGS sequence"/>
</dbReference>
<comment type="similarity">
    <text evidence="1">Belongs to the small Tim family.</text>
</comment>
<dbReference type="InterPro" id="IPR004217">
    <property type="entry name" value="Tim10-like"/>
</dbReference>
<keyword evidence="1" id="KW-0472">Membrane</keyword>
<evidence type="ECO:0000313" key="4">
    <source>
        <dbReference type="EnsemblProtists" id="EOD35866"/>
    </source>
</evidence>
<dbReference type="GeneID" id="17281137"/>
<dbReference type="AlphaFoldDB" id="A0A0D3KJD1"/>
<keyword evidence="1" id="KW-0653">Protein transport</keyword>
<keyword evidence="1" id="KW-1015">Disulfide bond</keyword>
<feature type="domain" description="Tim10-like" evidence="3">
    <location>
        <begin position="44"/>
        <end position="101"/>
    </location>
</feature>
<comment type="domain">
    <text evidence="1">The twin CX3C motif contains 4 conserved Cys residues that form 2 disulfide bonds in the mitochondrial intermembrane space.</text>
</comment>
<dbReference type="SUPFAM" id="SSF144122">
    <property type="entry name" value="Tim10-like"/>
    <property type="match status" value="1"/>
</dbReference>
<keyword evidence="1" id="KW-0143">Chaperone</keyword>
<sequence>MEVEEPIGASQRLPTTVSRRRPPQMWKEASLEETQRSLIAMKAIEERRALVRVNEAADRCFGECIDDFGLTRQLRAGEEECVRKCTLKFVEMSALVGQVFGEQSGL</sequence>
<comment type="function">
    <text evidence="1">Mitochondrial intermembrane chaperone that participates in the import and insertion of some multi-pass transmembrane proteins into the mitochondrial inner membrane. Also required for the transfer of beta-barrel precursors from the TOM complex to the sorting and assembly machinery (SAM complex) of the outer membrane. Acts as a chaperone-like protein that protects the hydrophobic precursors from aggregation and guide them through the mitochondrial intermembrane space.</text>
</comment>
<organism evidence="4 5">
    <name type="scientific">Emiliania huxleyi (strain CCMP1516)</name>
    <dbReference type="NCBI Taxonomy" id="280463"/>
    <lineage>
        <taxon>Eukaryota</taxon>
        <taxon>Haptista</taxon>
        <taxon>Haptophyta</taxon>
        <taxon>Prymnesiophyceae</taxon>
        <taxon>Isochrysidales</taxon>
        <taxon>Noelaerhabdaceae</taxon>
        <taxon>Emiliania</taxon>
    </lineage>
</organism>
<keyword evidence="1" id="KW-0999">Mitochondrion inner membrane</keyword>
<comment type="subcellular location">
    <subcellularLocation>
        <location evidence="1">Mitochondrion inner membrane</location>
        <topology evidence="1">Peripheral membrane protein</topology>
        <orientation evidence="1">Intermembrane side</orientation>
    </subcellularLocation>
</comment>
<evidence type="ECO:0000256" key="2">
    <source>
        <dbReference type="SAM" id="MobiDB-lite"/>
    </source>
</evidence>
<accession>A0A0D3KJD1</accession>
<proteinExistence type="inferred from homology"/>
<dbReference type="Gene3D" id="1.10.287.810">
    <property type="entry name" value="Mitochondrial import inner membrane translocase subunit tim13 like domains"/>
    <property type="match status" value="1"/>
</dbReference>
<name>A0A0D3KJD1_EMIH1</name>
<evidence type="ECO:0000259" key="3">
    <source>
        <dbReference type="Pfam" id="PF02953"/>
    </source>
</evidence>
<dbReference type="HOGENOM" id="CLU_2228276_0_0_1"/>
<reference evidence="5" key="1">
    <citation type="journal article" date="2013" name="Nature">
        <title>Pan genome of the phytoplankton Emiliania underpins its global distribution.</title>
        <authorList>
            <person name="Read B.A."/>
            <person name="Kegel J."/>
            <person name="Klute M.J."/>
            <person name="Kuo A."/>
            <person name="Lefebvre S.C."/>
            <person name="Maumus F."/>
            <person name="Mayer C."/>
            <person name="Miller J."/>
            <person name="Monier A."/>
            <person name="Salamov A."/>
            <person name="Young J."/>
            <person name="Aguilar M."/>
            <person name="Claverie J.M."/>
            <person name="Frickenhaus S."/>
            <person name="Gonzalez K."/>
            <person name="Herman E.K."/>
            <person name="Lin Y.C."/>
            <person name="Napier J."/>
            <person name="Ogata H."/>
            <person name="Sarno A.F."/>
            <person name="Shmutz J."/>
            <person name="Schroeder D."/>
            <person name="de Vargas C."/>
            <person name="Verret F."/>
            <person name="von Dassow P."/>
            <person name="Valentin K."/>
            <person name="Van de Peer Y."/>
            <person name="Wheeler G."/>
            <person name="Dacks J.B."/>
            <person name="Delwiche C.F."/>
            <person name="Dyhrman S.T."/>
            <person name="Glockner G."/>
            <person name="John U."/>
            <person name="Richards T."/>
            <person name="Worden A.Z."/>
            <person name="Zhang X."/>
            <person name="Grigoriev I.V."/>
            <person name="Allen A.E."/>
            <person name="Bidle K."/>
            <person name="Borodovsky M."/>
            <person name="Bowler C."/>
            <person name="Brownlee C."/>
            <person name="Cock J.M."/>
            <person name="Elias M."/>
            <person name="Gladyshev V.N."/>
            <person name="Groth M."/>
            <person name="Guda C."/>
            <person name="Hadaegh A."/>
            <person name="Iglesias-Rodriguez M.D."/>
            <person name="Jenkins J."/>
            <person name="Jones B.M."/>
            <person name="Lawson T."/>
            <person name="Leese F."/>
            <person name="Lindquist E."/>
            <person name="Lobanov A."/>
            <person name="Lomsadze A."/>
            <person name="Malik S.B."/>
            <person name="Marsh M.E."/>
            <person name="Mackinder L."/>
            <person name="Mock T."/>
            <person name="Mueller-Roeber B."/>
            <person name="Pagarete A."/>
            <person name="Parker M."/>
            <person name="Probert I."/>
            <person name="Quesneville H."/>
            <person name="Raines C."/>
            <person name="Rensing S.A."/>
            <person name="Riano-Pachon D.M."/>
            <person name="Richier S."/>
            <person name="Rokitta S."/>
            <person name="Shiraiwa Y."/>
            <person name="Soanes D.M."/>
            <person name="van der Giezen M."/>
            <person name="Wahlund T.M."/>
            <person name="Williams B."/>
            <person name="Wilson W."/>
            <person name="Wolfe G."/>
            <person name="Wurch L.L."/>
        </authorList>
    </citation>
    <scope>NUCLEOTIDE SEQUENCE</scope>
</reference>
<keyword evidence="1" id="KW-0811">Translocation</keyword>
<dbReference type="KEGG" id="ehx:EMIHUDRAFT_227185"/>
<dbReference type="Pfam" id="PF02953">
    <property type="entry name" value="zf-Tim10_DDP"/>
    <property type="match status" value="1"/>
</dbReference>
<dbReference type="GO" id="GO:0005743">
    <property type="term" value="C:mitochondrial inner membrane"/>
    <property type="evidence" value="ECO:0007669"/>
    <property type="project" value="UniProtKB-SubCell"/>
</dbReference>